<gene>
    <name evidence="1" type="ORF">SMN809_LOCUS35389</name>
    <name evidence="2" type="ORF">SMN809_LOCUS44416</name>
</gene>
<evidence type="ECO:0000313" key="1">
    <source>
        <dbReference type="EMBL" id="CAF4511656.1"/>
    </source>
</evidence>
<sequence>LGTTWGPNPLNRQYFAKQPLTIEEARSSGFEPISTGCEGKFLGQRFIQNKDIGLILIYDS</sequence>
<evidence type="ECO:0000313" key="3">
    <source>
        <dbReference type="Proteomes" id="UP000676336"/>
    </source>
</evidence>
<dbReference type="EMBL" id="CAJOBI010084281">
    <property type="protein sequence ID" value="CAF4511656.1"/>
    <property type="molecule type" value="Genomic_DNA"/>
</dbReference>
<feature type="non-terminal residue" evidence="1">
    <location>
        <position position="60"/>
    </location>
</feature>
<evidence type="ECO:0000313" key="2">
    <source>
        <dbReference type="EMBL" id="CAF4734328.1"/>
    </source>
</evidence>
<name>A0A8S2XS58_9BILA</name>
<reference evidence="1" key="1">
    <citation type="submission" date="2021-02" db="EMBL/GenBank/DDBJ databases">
        <authorList>
            <person name="Nowell W R."/>
        </authorList>
    </citation>
    <scope>NUCLEOTIDE SEQUENCE</scope>
</reference>
<proteinExistence type="predicted"/>
<feature type="non-terminal residue" evidence="1">
    <location>
        <position position="1"/>
    </location>
</feature>
<dbReference type="AlphaFoldDB" id="A0A8S2XS58"/>
<dbReference type="Proteomes" id="UP000676336">
    <property type="component" value="Unassembled WGS sequence"/>
</dbReference>
<protein>
    <submittedName>
        <fullName evidence="1">Uncharacterized protein</fullName>
    </submittedName>
</protein>
<dbReference type="EMBL" id="CAJOBI010133181">
    <property type="protein sequence ID" value="CAF4734328.1"/>
    <property type="molecule type" value="Genomic_DNA"/>
</dbReference>
<comment type="caution">
    <text evidence="1">The sequence shown here is derived from an EMBL/GenBank/DDBJ whole genome shotgun (WGS) entry which is preliminary data.</text>
</comment>
<organism evidence="1 3">
    <name type="scientific">Rotaria magnacalcarata</name>
    <dbReference type="NCBI Taxonomy" id="392030"/>
    <lineage>
        <taxon>Eukaryota</taxon>
        <taxon>Metazoa</taxon>
        <taxon>Spiralia</taxon>
        <taxon>Gnathifera</taxon>
        <taxon>Rotifera</taxon>
        <taxon>Eurotatoria</taxon>
        <taxon>Bdelloidea</taxon>
        <taxon>Philodinida</taxon>
        <taxon>Philodinidae</taxon>
        <taxon>Rotaria</taxon>
    </lineage>
</organism>
<accession>A0A8S2XS58</accession>